<dbReference type="EMBL" id="MIQH01000950">
    <property type="protein sequence ID" value="OIR23965.1"/>
    <property type="molecule type" value="Genomic_DNA"/>
</dbReference>
<dbReference type="Pfam" id="PF11141">
    <property type="entry name" value="DUF2914"/>
    <property type="match status" value="1"/>
</dbReference>
<keyword evidence="1" id="KW-0732">Signal</keyword>
<dbReference type="InterPro" id="IPR022606">
    <property type="entry name" value="DUF2914"/>
</dbReference>
<comment type="caution">
    <text evidence="3">The sequence shown here is derived from an EMBL/GenBank/DDBJ whole genome shotgun (WGS) entry which is preliminary data.</text>
</comment>
<dbReference type="AlphaFoldDB" id="A0A1J5UDF9"/>
<accession>A0A1J5UDF9</accession>
<organism evidence="3 4">
    <name type="scientific">Bathymodiolus thermophilus thioautotrophic gill symbiont</name>
    <dbReference type="NCBI Taxonomy" id="2360"/>
    <lineage>
        <taxon>Bacteria</taxon>
        <taxon>Pseudomonadati</taxon>
        <taxon>Pseudomonadota</taxon>
        <taxon>Gammaproteobacteria</taxon>
        <taxon>sulfur-oxidizing symbionts</taxon>
    </lineage>
</organism>
<dbReference type="Proteomes" id="UP000182798">
    <property type="component" value="Unassembled WGS sequence"/>
</dbReference>
<evidence type="ECO:0000313" key="3">
    <source>
        <dbReference type="EMBL" id="OIR23965.1"/>
    </source>
</evidence>
<feature type="domain" description="DUF2914" evidence="2">
    <location>
        <begin position="65"/>
        <end position="124"/>
    </location>
</feature>
<feature type="signal peptide" evidence="1">
    <location>
        <begin position="1"/>
        <end position="18"/>
    </location>
</feature>
<proteinExistence type="predicted"/>
<evidence type="ECO:0000259" key="2">
    <source>
        <dbReference type="Pfam" id="PF11141"/>
    </source>
</evidence>
<name>A0A1J5UDF9_9GAMM</name>
<protein>
    <recommendedName>
        <fullName evidence="2">DUF2914 domain-containing protein</fullName>
    </recommendedName>
</protein>
<evidence type="ECO:0000256" key="1">
    <source>
        <dbReference type="SAM" id="SignalP"/>
    </source>
</evidence>
<feature type="chain" id="PRO_5009635955" description="DUF2914 domain-containing protein" evidence="1">
    <location>
        <begin position="19"/>
        <end position="128"/>
    </location>
</feature>
<sequence length="128" mass="15435">MMKHLLLGCLFLINTAFAAWPHEHISQATFALNIVNRMPQGKVSEIDNSTKKIFFYTNLRNLKGQTIRHRWLYKGKKMAEVRFHPKGNRWRVYSSKNLWRKWTGRWKVEVLNQRNQILLTKTFEYKNK</sequence>
<evidence type="ECO:0000313" key="4">
    <source>
        <dbReference type="Proteomes" id="UP000182798"/>
    </source>
</evidence>
<gene>
    <name evidence="3" type="ORF">BGC33_14260</name>
</gene>
<reference evidence="4" key="1">
    <citation type="submission" date="2016-09" db="EMBL/GenBank/DDBJ databases">
        <title>Genome Sequence of Bathymodiolus thermophilus sulfur-oxidizing gill endosymbiont.</title>
        <authorList>
            <person name="Ponnudurai R."/>
            <person name="Kleiner M."/>
            <person name="Sayavedra L."/>
            <person name="Thuermer A."/>
            <person name="Felbeck H."/>
            <person name="Schlueter R."/>
            <person name="Schweder T."/>
            <person name="Markert S."/>
        </authorList>
    </citation>
    <scope>NUCLEOTIDE SEQUENCE [LARGE SCALE GENOMIC DNA]</scope>
    <source>
        <strain evidence="4">BAT/CrabSpa'14</strain>
    </source>
</reference>